<protein>
    <submittedName>
        <fullName evidence="2">MADF domain-containing protein</fullName>
    </submittedName>
</protein>
<evidence type="ECO:0000313" key="2">
    <source>
        <dbReference type="WBParaSite" id="SVE_1198000.1"/>
    </source>
</evidence>
<proteinExistence type="predicted"/>
<organism evidence="1 2">
    <name type="scientific">Strongyloides venezuelensis</name>
    <name type="common">Threadworm</name>
    <dbReference type="NCBI Taxonomy" id="75913"/>
    <lineage>
        <taxon>Eukaryota</taxon>
        <taxon>Metazoa</taxon>
        <taxon>Ecdysozoa</taxon>
        <taxon>Nematoda</taxon>
        <taxon>Chromadorea</taxon>
        <taxon>Rhabditida</taxon>
        <taxon>Tylenchina</taxon>
        <taxon>Panagrolaimomorpha</taxon>
        <taxon>Strongyloidoidea</taxon>
        <taxon>Strongyloididae</taxon>
        <taxon>Strongyloides</taxon>
    </lineage>
</organism>
<reference evidence="2" key="2">
    <citation type="submission" date="2015-08" db="UniProtKB">
        <authorList>
            <consortium name="WormBaseParasite"/>
        </authorList>
    </citation>
    <scope>IDENTIFICATION</scope>
</reference>
<keyword evidence="1" id="KW-1185">Reference proteome</keyword>
<sequence>MTSIVQEFISRISSHSGCYKDVKASFASLQNNIKKKKVTLGKRDIKLIVETVYEETRKYPELNKLWGTYTNILQYNNKEVRRLIVERLVEQDVKNKEVCPHRVLELLFKDKEMVKLIRNRKTYFQAALQVKELCPTYLPYLGGDKSDGKQFRGQLGDFIIDNFNSLFFSKESEKISKCIENVIIYIGVSRSKLHQIDDCDIASNFLEFKRIHTNLNFDAYEKGNEKDYRNHTRPIKDHELCNYKNLISNYENGRVKKEIFLENLYNIMLDIDKREELINYLEKTKNELFPTFRCLKLDGDCDFGVIPKEIVALYTGDKYPSINIIPTIGNSYFSYQKSLFFTQCNPKKCYQPCDKSSHHDRFNMTLVEDSETACKIIEDLRGYVEKDDAPIFFMDIKLSIKDKTEEITYINIFFPNSELKSKFISFNLEKISNSQTSSNIVEFFFSTKNYIVCYNDVEMKNKFKELFTDVFRHDRGTDFPFSTVIGLVNRLNTIVEAGGEKCSIPRYFPETWKDAYKYKSIDYTNYSDNEVEEVHSDNEITITKQQRRCIRKMSKNMEFRNLCYLTTGYDYDESESEPYSFWHRKPLRTQQRQEMLTRLVALFDIFCNLTEAMSKDPDYKDHGTAILTVRVGNCKFL</sequence>
<reference evidence="1" key="1">
    <citation type="submission" date="2014-07" db="EMBL/GenBank/DDBJ databases">
        <authorList>
            <person name="Martin A.A"/>
            <person name="De Silva N."/>
        </authorList>
    </citation>
    <scope>NUCLEOTIDE SEQUENCE</scope>
</reference>
<name>A0A0K0FQQ0_STRVS</name>
<dbReference type="AlphaFoldDB" id="A0A0K0FQQ0"/>
<dbReference type="WBParaSite" id="SVE_1198000.1">
    <property type="protein sequence ID" value="SVE_1198000.1"/>
    <property type="gene ID" value="SVE_1198000"/>
</dbReference>
<dbReference type="Proteomes" id="UP000035680">
    <property type="component" value="Unassembled WGS sequence"/>
</dbReference>
<evidence type="ECO:0000313" key="1">
    <source>
        <dbReference type="Proteomes" id="UP000035680"/>
    </source>
</evidence>
<accession>A0A0K0FQQ0</accession>